<gene>
    <name evidence="1" type="ORF">SAMN05443248_5984</name>
</gene>
<evidence type="ECO:0000313" key="2">
    <source>
        <dbReference type="Proteomes" id="UP000189796"/>
    </source>
</evidence>
<accession>A0A1M5VIA0</accession>
<dbReference type="RefSeq" id="WP_079604461.1">
    <property type="nucleotide sequence ID" value="NZ_LT670817.1"/>
</dbReference>
<dbReference type="OrthoDB" id="8255392at2"/>
<dbReference type="AlphaFoldDB" id="A0A1M5VIA0"/>
<evidence type="ECO:0000313" key="1">
    <source>
        <dbReference type="EMBL" id="SHH74951.1"/>
    </source>
</evidence>
<evidence type="ECO:0008006" key="3">
    <source>
        <dbReference type="Google" id="ProtNLM"/>
    </source>
</evidence>
<organism evidence="1 2">
    <name type="scientific">Bradyrhizobium erythrophlei</name>
    <dbReference type="NCBI Taxonomy" id="1437360"/>
    <lineage>
        <taxon>Bacteria</taxon>
        <taxon>Pseudomonadati</taxon>
        <taxon>Pseudomonadota</taxon>
        <taxon>Alphaproteobacteria</taxon>
        <taxon>Hyphomicrobiales</taxon>
        <taxon>Nitrobacteraceae</taxon>
        <taxon>Bradyrhizobium</taxon>
    </lineage>
</organism>
<reference evidence="1 2" key="1">
    <citation type="submission" date="2016-11" db="EMBL/GenBank/DDBJ databases">
        <authorList>
            <person name="Jaros S."/>
            <person name="Januszkiewicz K."/>
            <person name="Wedrychowicz H."/>
        </authorList>
    </citation>
    <scope>NUCLEOTIDE SEQUENCE [LARGE SCALE GENOMIC DNA]</scope>
    <source>
        <strain evidence="1 2">GAS138</strain>
    </source>
</reference>
<protein>
    <recommendedName>
        <fullName evidence="3">Hypervirulence associated protein TUDOR domain-containing protein</fullName>
    </recommendedName>
</protein>
<sequence length="61" mass="6792">MTGSQSRLLNVGARVCWRDDNNDLGTVTEKDWAGVTVKWDNRSQQTVLHNDMACVGVVSKK</sequence>
<dbReference type="EMBL" id="LT670817">
    <property type="protein sequence ID" value="SHH74951.1"/>
    <property type="molecule type" value="Genomic_DNA"/>
</dbReference>
<proteinExistence type="predicted"/>
<dbReference type="Proteomes" id="UP000189796">
    <property type="component" value="Chromosome I"/>
</dbReference>
<name>A0A1M5VIA0_9BRAD</name>